<feature type="compositionally biased region" description="Acidic residues" evidence="1">
    <location>
        <begin position="293"/>
        <end position="311"/>
    </location>
</feature>
<protein>
    <submittedName>
        <fullName evidence="3">Uncharacterized protein</fullName>
    </submittedName>
</protein>
<evidence type="ECO:0000313" key="3">
    <source>
        <dbReference type="EMBL" id="EJX04808.1"/>
    </source>
</evidence>
<feature type="transmembrane region" description="Helical" evidence="2">
    <location>
        <begin position="48"/>
        <end position="69"/>
    </location>
</feature>
<gene>
    <name evidence="3" type="ORF">EVA_07085</name>
</gene>
<name>J9GQP4_9ZZZZ</name>
<reference evidence="3" key="1">
    <citation type="journal article" date="2012" name="PLoS ONE">
        <title>Gene sets for utilization of primary and secondary nutrition supplies in the distal gut of endangered iberian lynx.</title>
        <authorList>
            <person name="Alcaide M."/>
            <person name="Messina E."/>
            <person name="Richter M."/>
            <person name="Bargiela R."/>
            <person name="Peplies J."/>
            <person name="Huws S.A."/>
            <person name="Newbold C.J."/>
            <person name="Golyshin P.N."/>
            <person name="Simon M.A."/>
            <person name="Lopez G."/>
            <person name="Yakimov M.M."/>
            <person name="Ferrer M."/>
        </authorList>
    </citation>
    <scope>NUCLEOTIDE SEQUENCE</scope>
</reference>
<keyword evidence="2" id="KW-0472">Membrane</keyword>
<sequence>MLPLWFPDRTFNFRENRGVFHKGGKNLMANSYSAEDHERSRRRRRRQLLGAVICILILIGIINVVTGIFKSVAALFDDTEKKLEYEQKLQPLVMMDPLPFESLDQMDVNQLREYSIWASVAAAQRAPGGLDAYQRDPDTQGVLMPGLEVEAQLVSLLGPGYNDLLSEPIVNSSFETDIVYPYLEEQKAYIIPVTGQVGLYRAQVTNLQRKDGKLRVTVGYVPTAMMLGDYNPNTSAEPSKYMDYIFEKVDREYYLRKLEASETKPSSSAPVVDPELDTDMEFNNPMSAIADEVAMDDSSSEEQPQEEPATE</sequence>
<organism evidence="3">
    <name type="scientific">gut metagenome</name>
    <dbReference type="NCBI Taxonomy" id="749906"/>
    <lineage>
        <taxon>unclassified sequences</taxon>
        <taxon>metagenomes</taxon>
        <taxon>organismal metagenomes</taxon>
    </lineage>
</organism>
<keyword evidence="2" id="KW-1133">Transmembrane helix</keyword>
<feature type="region of interest" description="Disordered" evidence="1">
    <location>
        <begin position="264"/>
        <end position="311"/>
    </location>
</feature>
<keyword evidence="2" id="KW-0812">Transmembrane</keyword>
<dbReference type="AlphaFoldDB" id="J9GQP4"/>
<evidence type="ECO:0000256" key="2">
    <source>
        <dbReference type="SAM" id="Phobius"/>
    </source>
</evidence>
<dbReference type="EMBL" id="AMCI01001678">
    <property type="protein sequence ID" value="EJX04808.1"/>
    <property type="molecule type" value="Genomic_DNA"/>
</dbReference>
<evidence type="ECO:0000256" key="1">
    <source>
        <dbReference type="SAM" id="MobiDB-lite"/>
    </source>
</evidence>
<comment type="caution">
    <text evidence="3">The sequence shown here is derived from an EMBL/GenBank/DDBJ whole genome shotgun (WGS) entry which is preliminary data.</text>
</comment>
<accession>J9GQP4</accession>
<proteinExistence type="predicted"/>